<gene>
    <name evidence="1" type="ORF">CEUTPL_LOCUS10036</name>
</gene>
<dbReference type="EMBL" id="OU892281">
    <property type="protein sequence ID" value="CAG9769529.1"/>
    <property type="molecule type" value="Genomic_DNA"/>
</dbReference>
<dbReference type="Proteomes" id="UP001152799">
    <property type="component" value="Chromosome 5"/>
</dbReference>
<name>A0A9N9QQ94_9CUCU</name>
<reference evidence="1" key="1">
    <citation type="submission" date="2022-01" db="EMBL/GenBank/DDBJ databases">
        <authorList>
            <person name="King R."/>
        </authorList>
    </citation>
    <scope>NUCLEOTIDE SEQUENCE</scope>
</reference>
<protein>
    <submittedName>
        <fullName evidence="1">Uncharacterized protein</fullName>
    </submittedName>
</protein>
<dbReference type="OrthoDB" id="6773097at2759"/>
<accession>A0A9N9QQ94</accession>
<organism evidence="1 2">
    <name type="scientific">Ceutorhynchus assimilis</name>
    <name type="common">cabbage seed weevil</name>
    <dbReference type="NCBI Taxonomy" id="467358"/>
    <lineage>
        <taxon>Eukaryota</taxon>
        <taxon>Metazoa</taxon>
        <taxon>Ecdysozoa</taxon>
        <taxon>Arthropoda</taxon>
        <taxon>Hexapoda</taxon>
        <taxon>Insecta</taxon>
        <taxon>Pterygota</taxon>
        <taxon>Neoptera</taxon>
        <taxon>Endopterygota</taxon>
        <taxon>Coleoptera</taxon>
        <taxon>Polyphaga</taxon>
        <taxon>Cucujiformia</taxon>
        <taxon>Curculionidae</taxon>
        <taxon>Ceutorhynchinae</taxon>
        <taxon>Ceutorhynchus</taxon>
    </lineage>
</organism>
<dbReference type="AlphaFoldDB" id="A0A9N9QQ94"/>
<keyword evidence="2" id="KW-1185">Reference proteome</keyword>
<sequence length="86" mass="10218">MSVKKFFTGPGQNWLKVFKNWTNHLQKKYHKRKCHHQSIISVSTFGRASVSTEITVLEYEMTPSQNNNEINENKFNESIEQRWICN</sequence>
<evidence type="ECO:0000313" key="2">
    <source>
        <dbReference type="Proteomes" id="UP001152799"/>
    </source>
</evidence>
<proteinExistence type="predicted"/>
<evidence type="ECO:0000313" key="1">
    <source>
        <dbReference type="EMBL" id="CAG9769529.1"/>
    </source>
</evidence>